<dbReference type="Proteomes" id="UP000660611">
    <property type="component" value="Unassembled WGS sequence"/>
</dbReference>
<reference evidence="3" key="1">
    <citation type="submission" date="2021-01" db="EMBL/GenBank/DDBJ databases">
        <title>Whole genome shotgun sequence of Dactylosporangium siamense NBRC 106093.</title>
        <authorList>
            <person name="Komaki H."/>
            <person name="Tamura T."/>
        </authorList>
    </citation>
    <scope>NUCLEOTIDE SEQUENCE</scope>
    <source>
        <strain evidence="3">NBRC 106093</strain>
    </source>
</reference>
<feature type="domain" description="Knr4/Smi1-like" evidence="2">
    <location>
        <begin position="79"/>
        <end position="193"/>
    </location>
</feature>
<dbReference type="Gene3D" id="3.40.1580.10">
    <property type="entry name" value="SMI1/KNR4-like"/>
    <property type="match status" value="1"/>
</dbReference>
<dbReference type="RefSeq" id="WP_203854572.1">
    <property type="nucleotide sequence ID" value="NZ_BAAAVW010000034.1"/>
</dbReference>
<evidence type="ECO:0000313" key="3">
    <source>
        <dbReference type="EMBL" id="GIG52972.1"/>
    </source>
</evidence>
<name>A0A919PYX5_9ACTN</name>
<gene>
    <name evidence="3" type="ORF">Dsi01nite_110130</name>
</gene>
<evidence type="ECO:0000313" key="4">
    <source>
        <dbReference type="Proteomes" id="UP000660611"/>
    </source>
</evidence>
<protein>
    <recommendedName>
        <fullName evidence="2">Knr4/Smi1-like domain-containing protein</fullName>
    </recommendedName>
</protein>
<proteinExistence type="predicted"/>
<dbReference type="SUPFAM" id="SSF160631">
    <property type="entry name" value="SMI1/KNR4-like"/>
    <property type="match status" value="1"/>
</dbReference>
<feature type="compositionally biased region" description="Basic and acidic residues" evidence="1">
    <location>
        <begin position="34"/>
        <end position="44"/>
    </location>
</feature>
<dbReference type="InterPro" id="IPR037883">
    <property type="entry name" value="Knr4/Smi1-like_sf"/>
</dbReference>
<evidence type="ECO:0000259" key="2">
    <source>
        <dbReference type="SMART" id="SM00860"/>
    </source>
</evidence>
<comment type="caution">
    <text evidence="3">The sequence shown here is derived from an EMBL/GenBank/DDBJ whole genome shotgun (WGS) entry which is preliminary data.</text>
</comment>
<dbReference type="InterPro" id="IPR018958">
    <property type="entry name" value="Knr4/Smi1-like_dom"/>
</dbReference>
<sequence length="209" mass="23815">MEQDSVIYHVAEDLSRGKPRGNTRLPGSGPARSRRIDDRNRRYSDPVDPAAFDALAEPFLRKAAEWAAREGFTTIDRYTCTPEVIARVEAQMGVTFPEQYKAFMTRYGGGMFGYLELFRPVDPDAPETDLDIRSENDLEFPDRDFIAVAPVGTGDYWGFPVTDGRCHEQIWFHFHDGYERKLVAADFLEFVAEHGLKSSSDRALELRNQ</sequence>
<dbReference type="Pfam" id="PF14568">
    <property type="entry name" value="SUKH_6"/>
    <property type="match status" value="1"/>
</dbReference>
<accession>A0A919PYX5</accession>
<evidence type="ECO:0000256" key="1">
    <source>
        <dbReference type="SAM" id="MobiDB-lite"/>
    </source>
</evidence>
<dbReference type="AlphaFoldDB" id="A0A919PYX5"/>
<dbReference type="SMART" id="SM00860">
    <property type="entry name" value="SMI1_KNR4"/>
    <property type="match status" value="1"/>
</dbReference>
<organism evidence="3 4">
    <name type="scientific">Dactylosporangium siamense</name>
    <dbReference type="NCBI Taxonomy" id="685454"/>
    <lineage>
        <taxon>Bacteria</taxon>
        <taxon>Bacillati</taxon>
        <taxon>Actinomycetota</taxon>
        <taxon>Actinomycetes</taxon>
        <taxon>Micromonosporales</taxon>
        <taxon>Micromonosporaceae</taxon>
        <taxon>Dactylosporangium</taxon>
    </lineage>
</organism>
<feature type="region of interest" description="Disordered" evidence="1">
    <location>
        <begin position="11"/>
        <end position="44"/>
    </location>
</feature>
<dbReference type="EMBL" id="BONQ01000205">
    <property type="protein sequence ID" value="GIG52972.1"/>
    <property type="molecule type" value="Genomic_DNA"/>
</dbReference>
<keyword evidence="4" id="KW-1185">Reference proteome</keyword>